<gene>
    <name evidence="1" type="ORF">JY572_02915</name>
</gene>
<proteinExistence type="predicted"/>
<sequence>MTSSRWLERLGLGMLVFLGWTGCKSSAPVRAAPSVQALCFAERPTGVHALSPEQWRAELLIPMLLSGYDARTGQLATPHTDCMGTPVLWQDPGPGECAEVGTASTALPATTVTAADMVMSEVRPDARLVWVVTRRFSDGDGMGPVALVESTPRGMAVKALGVLRSRTQRATLRLERVGGIDLLVAEGERCSGPKDSVCQRSVRMVPQRGNRFINEPLLLADGACASPSMIQLNRTASRSLPSRWLRKYDYTAALSFAADGIRVQEQMIVNDLDPKQPTVPARQFRKAQVDRRVQVSAGRLVVDDTSLWGRLLEEGATEAMR</sequence>
<evidence type="ECO:0000313" key="1">
    <source>
        <dbReference type="EMBL" id="QSQ15055.1"/>
    </source>
</evidence>
<accession>A0ABX7NBP8</accession>
<reference evidence="1 2" key="1">
    <citation type="submission" date="2021-02" db="EMBL/GenBank/DDBJ databases">
        <title>De Novo genome assembly of isolated myxobacteria.</title>
        <authorList>
            <person name="Stevens D.C."/>
        </authorList>
    </citation>
    <scope>NUCLEOTIDE SEQUENCE [LARGE SCALE GENOMIC DNA]</scope>
    <source>
        <strain evidence="1 2">SCHIC003</strain>
    </source>
</reference>
<name>A0ABX7NBP8_9BACT</name>
<dbReference type="RefSeq" id="WP_206716797.1">
    <property type="nucleotide sequence ID" value="NZ_CP071091.1"/>
</dbReference>
<organism evidence="1 2">
    <name type="scientific">Myxococcus landrumensis</name>
    <dbReference type="NCBI Taxonomy" id="2813577"/>
    <lineage>
        <taxon>Bacteria</taxon>
        <taxon>Pseudomonadati</taxon>
        <taxon>Myxococcota</taxon>
        <taxon>Myxococcia</taxon>
        <taxon>Myxococcales</taxon>
        <taxon>Cystobacterineae</taxon>
        <taxon>Myxococcaceae</taxon>
        <taxon>Myxococcus</taxon>
    </lineage>
</organism>
<dbReference type="Proteomes" id="UP000663090">
    <property type="component" value="Chromosome"/>
</dbReference>
<dbReference type="PROSITE" id="PS51257">
    <property type="entry name" value="PROKAR_LIPOPROTEIN"/>
    <property type="match status" value="1"/>
</dbReference>
<evidence type="ECO:0008006" key="3">
    <source>
        <dbReference type="Google" id="ProtNLM"/>
    </source>
</evidence>
<protein>
    <recommendedName>
        <fullName evidence="3">Lipoprotein</fullName>
    </recommendedName>
</protein>
<evidence type="ECO:0000313" key="2">
    <source>
        <dbReference type="Proteomes" id="UP000663090"/>
    </source>
</evidence>
<keyword evidence="2" id="KW-1185">Reference proteome</keyword>
<dbReference type="EMBL" id="CP071091">
    <property type="protein sequence ID" value="QSQ15055.1"/>
    <property type="molecule type" value="Genomic_DNA"/>
</dbReference>